<dbReference type="Pfam" id="PF13403">
    <property type="entry name" value="Hint_2"/>
    <property type="match status" value="1"/>
</dbReference>
<dbReference type="Proteomes" id="UP000187266">
    <property type="component" value="Chromosome"/>
</dbReference>
<gene>
    <name evidence="1" type="ORF">BV394_13690</name>
</gene>
<dbReference type="STRING" id="1267768.BV394_13690"/>
<dbReference type="AlphaFoldDB" id="A0A1U7DL79"/>
<organism evidence="1 2">
    <name type="scientific">Brevirhabdus pacifica</name>
    <dbReference type="NCBI Taxonomy" id="1267768"/>
    <lineage>
        <taxon>Bacteria</taxon>
        <taxon>Pseudomonadati</taxon>
        <taxon>Pseudomonadota</taxon>
        <taxon>Alphaproteobacteria</taxon>
        <taxon>Rhodobacterales</taxon>
        <taxon>Paracoccaceae</taxon>
        <taxon>Brevirhabdus</taxon>
    </lineage>
</organism>
<dbReference type="InterPro" id="IPR003587">
    <property type="entry name" value="Hint_dom_N"/>
</dbReference>
<proteinExistence type="predicted"/>
<dbReference type="GO" id="GO:0016539">
    <property type="term" value="P:intein-mediated protein splicing"/>
    <property type="evidence" value="ECO:0007669"/>
    <property type="project" value="InterPro"/>
</dbReference>
<dbReference type="RefSeq" id="WP_076980656.1">
    <property type="nucleotide sequence ID" value="NZ_CP019124.1"/>
</dbReference>
<dbReference type="SUPFAM" id="SSF51294">
    <property type="entry name" value="Hedgehog/intein (Hint) domain"/>
    <property type="match status" value="1"/>
</dbReference>
<reference evidence="1 2" key="1">
    <citation type="submission" date="2017-01" db="EMBL/GenBank/DDBJ databases">
        <title>Genomic analysis of Xuhuaishuia manganoxidans DY6-4.</title>
        <authorList>
            <person name="Wang X."/>
        </authorList>
    </citation>
    <scope>NUCLEOTIDE SEQUENCE [LARGE SCALE GENOMIC DNA]</scope>
    <source>
        <strain evidence="1 2">DY6-4</strain>
    </source>
</reference>
<dbReference type="EMBL" id="CP019124">
    <property type="protein sequence ID" value="APX90639.1"/>
    <property type="molecule type" value="Genomic_DNA"/>
</dbReference>
<dbReference type="InterPro" id="IPR006141">
    <property type="entry name" value="Intein_N"/>
</dbReference>
<dbReference type="InterPro" id="IPR036844">
    <property type="entry name" value="Hint_dom_sf"/>
</dbReference>
<evidence type="ECO:0000313" key="2">
    <source>
        <dbReference type="Proteomes" id="UP000187266"/>
    </source>
</evidence>
<keyword evidence="2" id="KW-1185">Reference proteome</keyword>
<name>A0A1U7DL79_9RHOB</name>
<dbReference type="SMART" id="SM00306">
    <property type="entry name" value="HintN"/>
    <property type="match status" value="1"/>
</dbReference>
<accession>A0A2M9DBS4</accession>
<dbReference type="Gene3D" id="2.170.16.10">
    <property type="entry name" value="Hedgehog/Intein (Hint) domain"/>
    <property type="match status" value="1"/>
</dbReference>
<accession>A0A1U7DL79</accession>
<dbReference type="InterPro" id="IPR028992">
    <property type="entry name" value="Hedgehog/Intein_dom"/>
</dbReference>
<evidence type="ECO:0000313" key="1">
    <source>
        <dbReference type="EMBL" id="APX90639.1"/>
    </source>
</evidence>
<protein>
    <submittedName>
        <fullName evidence="1">Uncharacterized protein</fullName>
    </submittedName>
</protein>
<dbReference type="CDD" id="cd00081">
    <property type="entry name" value="Hint"/>
    <property type="match status" value="1"/>
</dbReference>
<sequence length="340" mass="36426">MTTPSPTGSDAQSCQVYRAADFAVTLGANMGHPACAFDELNPGDIYRLVPGAAPLTLVHAGPGADEASIEGAGQTIAPGSEVGAPGDALLLSGRMTLMGDNGALLEVLLLTCGGESYVRPLSALGHSMEYTLIDADQRGENLDLAEVACVSFTRGTRITMRNGAQRPVEELAVGDEVLTRDHGPRPVRWIGAQTVRAHSHFAPIVITKGALNNAEDLILSPDHRLFIYQRRDEIGLGQTEVLIKAKYLVNDETIYQREGGFVDYFHLLFDEHEIIFAEGIAAESLMVNRHTLAALPDEMAGDLRQNHSDRAARQRRGLDASGTNFVGVDAAEALRRASGS</sequence>
<dbReference type="PROSITE" id="PS50817">
    <property type="entry name" value="INTEIN_N_TER"/>
    <property type="match status" value="1"/>
</dbReference>